<sequence>MGTPESVVVTEGKAAGAAPSRVRRWVNSLVWGLSVPLMFTAAAWLAQYPSVGIFAGVVLALGTFAVAATVAGGVWHRAGAAVLVSCGGFALTLFAGPGLYELYMKTLGEKVPAVVTKVEERDDKRYCTVEEATGGHAVHEISQQQNCFDHIKPPQRVTLRQDPLGGLEPRLPDGPDQEGQTSLTLAISAGLFAVTGGSMFYAGQRRR</sequence>
<feature type="transmembrane region" description="Helical" evidence="2">
    <location>
        <begin position="82"/>
        <end position="100"/>
    </location>
</feature>
<organism evidence="3 4">
    <name type="scientific">Streptomyces sparsogenes DSM 40356</name>
    <dbReference type="NCBI Taxonomy" id="1331668"/>
    <lineage>
        <taxon>Bacteria</taxon>
        <taxon>Bacillati</taxon>
        <taxon>Actinomycetota</taxon>
        <taxon>Actinomycetes</taxon>
        <taxon>Kitasatosporales</taxon>
        <taxon>Streptomycetaceae</taxon>
        <taxon>Streptomyces</taxon>
    </lineage>
</organism>
<keyword evidence="2" id="KW-1133">Transmembrane helix</keyword>
<reference evidence="3 4" key="1">
    <citation type="submission" date="2013-05" db="EMBL/GenBank/DDBJ databases">
        <title>Genome sequence of Streptomyces sparsogenes DSM 40356.</title>
        <authorList>
            <person name="Coyne S."/>
            <person name="Seebeck F.P."/>
        </authorList>
    </citation>
    <scope>NUCLEOTIDE SEQUENCE [LARGE SCALE GENOMIC DNA]</scope>
    <source>
        <strain evidence="3 4">DSM 40356</strain>
    </source>
</reference>
<evidence type="ECO:0000313" key="4">
    <source>
        <dbReference type="Proteomes" id="UP000186168"/>
    </source>
</evidence>
<feature type="transmembrane region" description="Helical" evidence="2">
    <location>
        <begin position="29"/>
        <end position="47"/>
    </location>
</feature>
<feature type="transmembrane region" description="Helical" evidence="2">
    <location>
        <begin position="183"/>
        <end position="202"/>
    </location>
</feature>
<proteinExistence type="predicted"/>
<keyword evidence="4" id="KW-1185">Reference proteome</keyword>
<feature type="transmembrane region" description="Helical" evidence="2">
    <location>
        <begin position="53"/>
        <end position="75"/>
    </location>
</feature>
<evidence type="ECO:0000313" key="3">
    <source>
        <dbReference type="EMBL" id="OMI38517.1"/>
    </source>
</evidence>
<feature type="region of interest" description="Disordered" evidence="1">
    <location>
        <begin position="160"/>
        <end position="179"/>
    </location>
</feature>
<dbReference type="Proteomes" id="UP000186168">
    <property type="component" value="Unassembled WGS sequence"/>
</dbReference>
<dbReference type="AlphaFoldDB" id="A0A1R1SJW1"/>
<name>A0A1R1SJW1_9ACTN</name>
<dbReference type="RefSeq" id="WP_065961454.1">
    <property type="nucleotide sequence ID" value="NZ_ASQP01000225.1"/>
</dbReference>
<accession>A0A1R1SJW1</accession>
<dbReference type="EMBL" id="ASQP01000225">
    <property type="protein sequence ID" value="OMI38517.1"/>
    <property type="molecule type" value="Genomic_DNA"/>
</dbReference>
<keyword evidence="2" id="KW-0812">Transmembrane</keyword>
<protein>
    <submittedName>
        <fullName evidence="3">Uncharacterized protein</fullName>
    </submittedName>
</protein>
<keyword evidence="2" id="KW-0472">Membrane</keyword>
<gene>
    <name evidence="3" type="ORF">SPAR_15630</name>
</gene>
<evidence type="ECO:0000256" key="2">
    <source>
        <dbReference type="SAM" id="Phobius"/>
    </source>
</evidence>
<comment type="caution">
    <text evidence="3">The sequence shown here is derived from an EMBL/GenBank/DDBJ whole genome shotgun (WGS) entry which is preliminary data.</text>
</comment>
<evidence type="ECO:0000256" key="1">
    <source>
        <dbReference type="SAM" id="MobiDB-lite"/>
    </source>
</evidence>
<dbReference type="GeneID" id="96743457"/>